<proteinExistence type="predicted"/>
<keyword evidence="2" id="KW-1185">Reference proteome</keyword>
<organism evidence="1 2">
    <name type="scientific">Pantoea phage vB_PagM_AAM37</name>
    <dbReference type="NCBI Taxonomy" id="2588093"/>
    <lineage>
        <taxon>Viruses</taxon>
        <taxon>Duplodnaviria</taxon>
        <taxon>Heunggongvirae</taxon>
        <taxon>Uroviricota</taxon>
        <taxon>Caudoviricetes</taxon>
        <taxon>Dibbivirus</taxon>
        <taxon>Dibbivirus AAM37</taxon>
    </lineage>
</organism>
<evidence type="ECO:0000313" key="2">
    <source>
        <dbReference type="Proteomes" id="UP000317930"/>
    </source>
</evidence>
<gene>
    <name evidence="1" type="ORF">AAM37_gp25</name>
</gene>
<name>A0A513ZYC0_9CAUD</name>
<sequence>MAQNVLTDKGFNRPTLAVLAQRIGDRLEAAVGPINRKSDSNTGQFIGSIAEEISIAYETSEAVWLSRFIESASGFALDAIGEWMGGTARRGRSQTQVNAVIYGDESSPVPAGALASYQNYTFILSKAVTITRGNLVDGAFRVNDVNQTSYTVRANGIDYSYTKQANDTTASIATALATRLNTSPQFSATANGSDVLIRSENQIEGYPVSVTQGMTWTKIGSPSVFIAADYGPISVPIGALNNAVSAIPGWNSVNNLVVGSTGSDRESDAEYRQRLKNSLGAGDGKATLNAIKSALLNDVPGVTLAEVLENDTMFDTDAIDAKSILCIVDGGLEQEIAQMIWDTKAGGISTSGDILVTAYDSNGRPHGVYFSRSGRTGVYIRVRVDKLNPEEQLPANIVSLIEDGVAKYFATLGLGEDVVIQRIYGHVYDNTTGISKMTITASTDGTTFTANDILIPETGSAQLTSTEVTGV</sequence>
<reference evidence="1 2" key="1">
    <citation type="submission" date="2019-04" db="EMBL/GenBank/DDBJ databases">
        <title>Complete genome sequence of Pantoea sp. infecting bacteriophage vB_PagM_AAM37.</title>
        <authorList>
            <person name="Truncaite L."/>
            <person name="Simoliuniene M."/>
            <person name="Zajanckauskaite A."/>
            <person name="Meskys R."/>
            <person name="Simoliunas E."/>
        </authorList>
    </citation>
    <scope>NUCLEOTIDE SEQUENCE [LARGE SCALE GENOMIC DNA]</scope>
    <source>
        <strain evidence="1">AAM37</strain>
    </source>
</reference>
<accession>A0A513ZYC0</accession>
<protein>
    <submittedName>
        <fullName evidence="1">Baseplate J-like protein</fullName>
    </submittedName>
</protein>
<dbReference type="Proteomes" id="UP000317930">
    <property type="component" value="Segment"/>
</dbReference>
<evidence type="ECO:0000313" key="1">
    <source>
        <dbReference type="EMBL" id="QDH45696.1"/>
    </source>
</evidence>
<dbReference type="EMBL" id="MK798143">
    <property type="protein sequence ID" value="QDH45696.1"/>
    <property type="molecule type" value="Genomic_DNA"/>
</dbReference>